<gene>
    <name evidence="1" type="ORF">GCM10010517_36160</name>
</gene>
<accession>A0ABN3VYV1</accession>
<name>A0ABN3VYV1_9ACTN</name>
<protein>
    <submittedName>
        <fullName evidence="1">Uncharacterized protein</fullName>
    </submittedName>
</protein>
<sequence>MLFPVLLIMAPMWINDGKLDDLTERFFAHPLPPQTSFTDHSADGSIALRGNGNHCDYLVRFSLTTGLSEKEIFDYYAKARIRGIETEPVTVTVYGPMHSSTFGQIGHHNRPVVVELFDSTDAGFDLRCH</sequence>
<keyword evidence="2" id="KW-1185">Reference proteome</keyword>
<reference evidence="1 2" key="1">
    <citation type="journal article" date="2019" name="Int. J. Syst. Evol. Microbiol.">
        <title>The Global Catalogue of Microorganisms (GCM) 10K type strain sequencing project: providing services to taxonomists for standard genome sequencing and annotation.</title>
        <authorList>
            <consortium name="The Broad Institute Genomics Platform"/>
            <consortium name="The Broad Institute Genome Sequencing Center for Infectious Disease"/>
            <person name="Wu L."/>
            <person name="Ma J."/>
        </authorList>
    </citation>
    <scope>NUCLEOTIDE SEQUENCE [LARGE SCALE GENOMIC DNA]</scope>
    <source>
        <strain evidence="1 2">JCM 6242</strain>
    </source>
</reference>
<organism evidence="1 2">
    <name type="scientific">Streptosporangium fragile</name>
    <dbReference type="NCBI Taxonomy" id="46186"/>
    <lineage>
        <taxon>Bacteria</taxon>
        <taxon>Bacillati</taxon>
        <taxon>Actinomycetota</taxon>
        <taxon>Actinomycetes</taxon>
        <taxon>Streptosporangiales</taxon>
        <taxon>Streptosporangiaceae</taxon>
        <taxon>Streptosporangium</taxon>
    </lineage>
</organism>
<evidence type="ECO:0000313" key="2">
    <source>
        <dbReference type="Proteomes" id="UP001500831"/>
    </source>
</evidence>
<dbReference type="Proteomes" id="UP001500831">
    <property type="component" value="Unassembled WGS sequence"/>
</dbReference>
<proteinExistence type="predicted"/>
<dbReference type="EMBL" id="BAAAVI010000024">
    <property type="protein sequence ID" value="GAA2875305.1"/>
    <property type="molecule type" value="Genomic_DNA"/>
</dbReference>
<comment type="caution">
    <text evidence="1">The sequence shown here is derived from an EMBL/GenBank/DDBJ whole genome shotgun (WGS) entry which is preliminary data.</text>
</comment>
<evidence type="ECO:0000313" key="1">
    <source>
        <dbReference type="EMBL" id="GAA2875305.1"/>
    </source>
</evidence>